<feature type="transmembrane region" description="Helical" evidence="6">
    <location>
        <begin position="298"/>
        <end position="324"/>
    </location>
</feature>
<dbReference type="PANTHER" id="PTHR31552:SF14">
    <property type="entry name" value="SERPENTINE RECEPTOR CLASS GAMMA-33"/>
    <property type="match status" value="1"/>
</dbReference>
<evidence type="ECO:0000256" key="3">
    <source>
        <dbReference type="ARBA" id="ARBA00022692"/>
    </source>
</evidence>
<evidence type="ECO:0000256" key="2">
    <source>
        <dbReference type="ARBA" id="ARBA00005692"/>
    </source>
</evidence>
<proteinExistence type="inferred from homology"/>
<evidence type="ECO:0000256" key="4">
    <source>
        <dbReference type="ARBA" id="ARBA00022989"/>
    </source>
</evidence>
<dbReference type="Proteomes" id="UP000008281">
    <property type="component" value="Unassembled WGS sequence"/>
</dbReference>
<organism evidence="8">
    <name type="scientific">Caenorhabditis remanei</name>
    <name type="common">Caenorhabditis vulgaris</name>
    <dbReference type="NCBI Taxonomy" id="31234"/>
    <lineage>
        <taxon>Eukaryota</taxon>
        <taxon>Metazoa</taxon>
        <taxon>Ecdysozoa</taxon>
        <taxon>Nematoda</taxon>
        <taxon>Chromadorea</taxon>
        <taxon>Rhabditida</taxon>
        <taxon>Rhabditina</taxon>
        <taxon>Rhabditomorpha</taxon>
        <taxon>Rhabditoidea</taxon>
        <taxon>Rhabditidae</taxon>
        <taxon>Peloderinae</taxon>
        <taxon>Caenorhabditis</taxon>
    </lineage>
</organism>
<dbReference type="GO" id="GO:0016020">
    <property type="term" value="C:membrane"/>
    <property type="evidence" value="ECO:0007669"/>
    <property type="project" value="UniProtKB-SubCell"/>
</dbReference>
<feature type="transmembrane region" description="Helical" evidence="6">
    <location>
        <begin position="45"/>
        <end position="63"/>
    </location>
</feature>
<keyword evidence="8" id="KW-1185">Reference proteome</keyword>
<accession>E3LZP4</accession>
<dbReference type="FunCoup" id="E3LZP4">
    <property type="interactions" value="6"/>
</dbReference>
<dbReference type="InParanoid" id="E3LZP4"/>
<dbReference type="EMBL" id="DS268420">
    <property type="protein sequence ID" value="EFO87805.1"/>
    <property type="molecule type" value="Genomic_DNA"/>
</dbReference>
<feature type="transmembrane region" description="Helical" evidence="6">
    <location>
        <begin position="178"/>
        <end position="198"/>
    </location>
</feature>
<dbReference type="GO" id="GO:0007606">
    <property type="term" value="P:sensory perception of chemical stimulus"/>
    <property type="evidence" value="ECO:0007669"/>
    <property type="project" value="UniProtKB-UniRule"/>
</dbReference>
<dbReference type="GO" id="GO:0004888">
    <property type="term" value="F:transmembrane signaling receptor activity"/>
    <property type="evidence" value="ECO:0007669"/>
    <property type="project" value="InterPro"/>
</dbReference>
<evidence type="ECO:0000313" key="7">
    <source>
        <dbReference type="EMBL" id="EFO87805.1"/>
    </source>
</evidence>
<keyword evidence="3 6" id="KW-0812">Transmembrane</keyword>
<dbReference type="InterPro" id="IPR000609">
    <property type="entry name" value="7TM_GPCR_serpentine_rcpt_Srg"/>
</dbReference>
<dbReference type="AlphaFoldDB" id="E3LZP4"/>
<comment type="similarity">
    <text evidence="2 6">Belongs to the nematode receptor-like protein srg family.</text>
</comment>
<evidence type="ECO:0000256" key="6">
    <source>
        <dbReference type="RuleBase" id="RU280813"/>
    </source>
</evidence>
<protein>
    <recommendedName>
        <fullName evidence="6">Serpentine receptor class gamma</fullName>
    </recommendedName>
</protein>
<sequence>MNSLSDMFTFKFGTTLLYSIPSMMLYLMTFIMVKKFAKDFSSTFLKVYMLFFVFVSYKIVTIVDIRNFQNNITFFNSFITVRIPQNTCKDCIMSFLFKGHTAQNPSWFPLNFFYFIHFSMAYVQFFMIFLTSMNRFTMIFWSSTYEKVIRRALTLLLFHLNQTHSFLNSYNIQAWNRVFKYIVVFVIILPIPFTWTILVSSTYYIHTESLDCYTVSTSVNREFLYNQLLPYFAIVTITTAILNIASFYRLSCMTYKISVAERNLLFVSGSLFLVQLVADVNTTINRLVVNDNNKNSLWSQIAVTLLPYVSDGLTLIHPWLFLAFSTKARRCFMLMYFPKHAKIGNATTNNSTHFVSITRRSQAQFNTSKL</sequence>
<comment type="subcellular location">
    <subcellularLocation>
        <location evidence="1">Membrane</location>
        <topology evidence="1">Multi-pass membrane protein</topology>
    </subcellularLocation>
</comment>
<dbReference type="OrthoDB" id="5852304at2759"/>
<dbReference type="HOGENOM" id="CLU_069704_1_1_1"/>
<dbReference type="OMA" id="FITVRIP"/>
<feature type="transmembrane region" description="Helical" evidence="6">
    <location>
        <begin position="12"/>
        <end position="33"/>
    </location>
</feature>
<feature type="transmembrane region" description="Helical" evidence="6">
    <location>
        <begin position="112"/>
        <end position="130"/>
    </location>
</feature>
<dbReference type="PANTHER" id="PTHR31552">
    <property type="entry name" value="SERPENTINE RECEPTOR CLASS GAMMA"/>
    <property type="match status" value="1"/>
</dbReference>
<dbReference type="eggNOG" id="ENOG502TGA1">
    <property type="taxonomic scope" value="Eukaryota"/>
</dbReference>
<dbReference type="Pfam" id="PF02118">
    <property type="entry name" value="Srg"/>
    <property type="match status" value="1"/>
</dbReference>
<keyword evidence="4 6" id="KW-1133">Transmembrane helix</keyword>
<evidence type="ECO:0000256" key="5">
    <source>
        <dbReference type="ARBA" id="ARBA00023136"/>
    </source>
</evidence>
<feature type="transmembrane region" description="Helical" evidence="6">
    <location>
        <begin position="260"/>
        <end position="278"/>
    </location>
</feature>
<reference evidence="7" key="1">
    <citation type="submission" date="2007-07" db="EMBL/GenBank/DDBJ databases">
        <title>PCAP assembly of the Caenorhabditis remanei genome.</title>
        <authorList>
            <consortium name="The Caenorhabditis remanei Sequencing Consortium"/>
            <person name="Wilson R.K."/>
        </authorList>
    </citation>
    <scope>NUCLEOTIDE SEQUENCE [LARGE SCALE GENOMIC DNA]</scope>
    <source>
        <strain evidence="7">PB4641</strain>
    </source>
</reference>
<evidence type="ECO:0000313" key="8">
    <source>
        <dbReference type="Proteomes" id="UP000008281"/>
    </source>
</evidence>
<keyword evidence="5 6" id="KW-0472">Membrane</keyword>
<evidence type="ECO:0000256" key="1">
    <source>
        <dbReference type="ARBA" id="ARBA00004141"/>
    </source>
</evidence>
<name>E3LZP4_CAERE</name>
<feature type="transmembrane region" description="Helical" evidence="6">
    <location>
        <begin position="228"/>
        <end position="248"/>
    </location>
</feature>
<gene>
    <name evidence="7" type="primary">Cre-srg-33</name>
    <name evidence="7" type="ORF">CRE_05509</name>
</gene>